<organism evidence="4 5">
    <name type="scientific">Rhodopila globiformis</name>
    <name type="common">Rhodopseudomonas globiformis</name>
    <dbReference type="NCBI Taxonomy" id="1071"/>
    <lineage>
        <taxon>Bacteria</taxon>
        <taxon>Pseudomonadati</taxon>
        <taxon>Pseudomonadota</taxon>
        <taxon>Alphaproteobacteria</taxon>
        <taxon>Acetobacterales</taxon>
        <taxon>Acetobacteraceae</taxon>
        <taxon>Rhodopila</taxon>
    </lineage>
</organism>
<evidence type="ECO:0008006" key="6">
    <source>
        <dbReference type="Google" id="ProtNLM"/>
    </source>
</evidence>
<keyword evidence="5" id="KW-1185">Reference proteome</keyword>
<evidence type="ECO:0000256" key="1">
    <source>
        <dbReference type="SAM" id="MobiDB-lite"/>
    </source>
</evidence>
<dbReference type="AlphaFoldDB" id="A0A2S6NHJ8"/>
<dbReference type="Pfam" id="PF18818">
    <property type="entry name" value="MPTase-PolyVal"/>
    <property type="match status" value="1"/>
</dbReference>
<reference evidence="4 5" key="1">
    <citation type="journal article" date="2018" name="Arch. Microbiol.">
        <title>New insights into the metabolic potential of the phototrophic purple bacterium Rhodopila globiformis DSM 161(T) from its draft genome sequence and evidence for a vanadium-dependent nitrogenase.</title>
        <authorList>
            <person name="Imhoff J.F."/>
            <person name="Rahn T."/>
            <person name="Kunzel S."/>
            <person name="Neulinger S.C."/>
        </authorList>
    </citation>
    <scope>NUCLEOTIDE SEQUENCE [LARGE SCALE GENOMIC DNA]</scope>
    <source>
        <strain evidence="4 5">DSM 161</strain>
    </source>
</reference>
<gene>
    <name evidence="4" type="ORF">CCS01_12535</name>
</gene>
<dbReference type="EMBL" id="NHRY01000130">
    <property type="protein sequence ID" value="PPQ34083.1"/>
    <property type="molecule type" value="Genomic_DNA"/>
</dbReference>
<dbReference type="InterPro" id="IPR013610">
    <property type="entry name" value="ArdC_N"/>
</dbReference>
<dbReference type="RefSeq" id="WP_104519193.1">
    <property type="nucleotide sequence ID" value="NZ_NHRY01000130.1"/>
</dbReference>
<dbReference type="Pfam" id="PF08401">
    <property type="entry name" value="ArdcN"/>
    <property type="match status" value="1"/>
</dbReference>
<proteinExistence type="predicted"/>
<dbReference type="PIRSF" id="PIRSF037112">
    <property type="entry name" value="Antirestriction_ArdC"/>
    <property type="match status" value="1"/>
</dbReference>
<dbReference type="InterPro" id="IPR017113">
    <property type="entry name" value="Antirestriction_ArdC"/>
</dbReference>
<dbReference type="OrthoDB" id="9792687at2"/>
<protein>
    <recommendedName>
        <fullName evidence="6">DUF1738 domain-containing protein</fullName>
    </recommendedName>
</protein>
<evidence type="ECO:0000313" key="4">
    <source>
        <dbReference type="EMBL" id="PPQ34083.1"/>
    </source>
</evidence>
<comment type="caution">
    <text evidence="4">The sequence shown here is derived from an EMBL/GenBank/DDBJ whole genome shotgun (WGS) entry which is preliminary data.</text>
</comment>
<accession>A0A2S6NHJ8</accession>
<sequence length="333" mass="36469">MAHFSKRHAAGDNAPRDHYAEVTAQIIAALKAGTPPWRRPWDVGKAGGPMMPHNAATGARYRGINTIMLGMSPLAFISGDPRWATYKQAADRGWQVRKGSRGTPGFFYKKIEVEDRTGASDDGRKVVPVLRSFTLFNGSQIDGIPPYIAPGVEEAPWREPESAATIARNSKAVIRVGGDRAFFSPSTDHIQMPPTCAFRSPAAYASVLLHELGHWTGTKDRLDRDLTGNFGSQDYSREELRVELAQVMICAELGIDDCDFTNGAAYIAEWLSKLRDDKKEIFRAASDAQRIADYLLAFHPDHAARTEAPPSDGESEITEPSPPSLEPAYAEAA</sequence>
<feature type="domain" description="N-terminal" evidence="2">
    <location>
        <begin position="17"/>
        <end position="136"/>
    </location>
</feature>
<dbReference type="InterPro" id="IPR041459">
    <property type="entry name" value="MPTase-PolyVal"/>
</dbReference>
<evidence type="ECO:0000259" key="3">
    <source>
        <dbReference type="Pfam" id="PF18818"/>
    </source>
</evidence>
<evidence type="ECO:0000259" key="2">
    <source>
        <dbReference type="Pfam" id="PF08401"/>
    </source>
</evidence>
<dbReference type="Proteomes" id="UP000239724">
    <property type="component" value="Unassembled WGS sequence"/>
</dbReference>
<name>A0A2S6NHJ8_RHOGL</name>
<dbReference type="GO" id="GO:0003697">
    <property type="term" value="F:single-stranded DNA binding"/>
    <property type="evidence" value="ECO:0007669"/>
    <property type="project" value="InterPro"/>
</dbReference>
<evidence type="ECO:0000313" key="5">
    <source>
        <dbReference type="Proteomes" id="UP000239724"/>
    </source>
</evidence>
<feature type="region of interest" description="Disordered" evidence="1">
    <location>
        <begin position="303"/>
        <end position="333"/>
    </location>
</feature>
<feature type="domain" description="Polyvalent protein metallopeptidase" evidence="3">
    <location>
        <begin position="162"/>
        <end position="286"/>
    </location>
</feature>